<feature type="compositionally biased region" description="Polar residues" evidence="1">
    <location>
        <begin position="276"/>
        <end position="294"/>
    </location>
</feature>
<accession>A0A4Y7TGC3</accession>
<dbReference type="AlphaFoldDB" id="A0A4Y7TGC3"/>
<keyword evidence="3" id="KW-1185">Reference proteome</keyword>
<gene>
    <name evidence="2" type="ORF">FA13DRAFT_1708411</name>
</gene>
<feature type="compositionally biased region" description="Basic and acidic residues" evidence="1">
    <location>
        <begin position="295"/>
        <end position="306"/>
    </location>
</feature>
<dbReference type="Proteomes" id="UP000298030">
    <property type="component" value="Unassembled WGS sequence"/>
</dbReference>
<evidence type="ECO:0000256" key="1">
    <source>
        <dbReference type="SAM" id="MobiDB-lite"/>
    </source>
</evidence>
<evidence type="ECO:0000313" key="3">
    <source>
        <dbReference type="Proteomes" id="UP000298030"/>
    </source>
</evidence>
<dbReference type="OrthoDB" id="10261556at2759"/>
<evidence type="ECO:0000313" key="2">
    <source>
        <dbReference type="EMBL" id="TEB32978.1"/>
    </source>
</evidence>
<protein>
    <submittedName>
        <fullName evidence="2">Uncharacterized protein</fullName>
    </submittedName>
</protein>
<dbReference type="EMBL" id="QPFP01000013">
    <property type="protein sequence ID" value="TEB32978.1"/>
    <property type="molecule type" value="Genomic_DNA"/>
</dbReference>
<sequence>MPIQSKLADPEVSITPAHLREQALEIIGKLPFEWQLDGAIHILNGDDLILDVGTGNLDWSRHMASESTSKGRMGEARCEEESRQIQKRTGRETLLHLTAPRNAFIGPMFNIFEPRNQGLHNSGGTEQFQLRQRGHTGRNAGTDEPNQTREVLRAPQVEVLPFDKANPVADDAFTQDLAHLGLRNSRPKNPDQLEKNVDIRQLLVNGIEPKQLKFEGGSVVDMGSQRSFDFEIHVSRARPDLLGSTTLLTRALRKTLIAVSISPPATVASDCKGSVTGRTANPGDSTNDPCSSWSQRERDSNADRQTYHRQILQMGGSQRAGMGVPDALKGLSIS</sequence>
<proteinExistence type="predicted"/>
<organism evidence="2 3">
    <name type="scientific">Coprinellus micaceus</name>
    <name type="common">Glistening ink-cap mushroom</name>
    <name type="synonym">Coprinus micaceus</name>
    <dbReference type="NCBI Taxonomy" id="71717"/>
    <lineage>
        <taxon>Eukaryota</taxon>
        <taxon>Fungi</taxon>
        <taxon>Dikarya</taxon>
        <taxon>Basidiomycota</taxon>
        <taxon>Agaricomycotina</taxon>
        <taxon>Agaricomycetes</taxon>
        <taxon>Agaricomycetidae</taxon>
        <taxon>Agaricales</taxon>
        <taxon>Agaricineae</taxon>
        <taxon>Psathyrellaceae</taxon>
        <taxon>Coprinellus</taxon>
    </lineage>
</organism>
<comment type="caution">
    <text evidence="2">The sequence shown here is derived from an EMBL/GenBank/DDBJ whole genome shotgun (WGS) entry which is preliminary data.</text>
</comment>
<feature type="region of interest" description="Disordered" evidence="1">
    <location>
        <begin position="267"/>
        <end position="334"/>
    </location>
</feature>
<name>A0A4Y7TGC3_COPMI</name>
<reference evidence="2 3" key="1">
    <citation type="journal article" date="2019" name="Nat. Ecol. Evol.">
        <title>Megaphylogeny resolves global patterns of mushroom evolution.</title>
        <authorList>
            <person name="Varga T."/>
            <person name="Krizsan K."/>
            <person name="Foldi C."/>
            <person name="Dima B."/>
            <person name="Sanchez-Garcia M."/>
            <person name="Sanchez-Ramirez S."/>
            <person name="Szollosi G.J."/>
            <person name="Szarkandi J.G."/>
            <person name="Papp V."/>
            <person name="Albert L."/>
            <person name="Andreopoulos W."/>
            <person name="Angelini C."/>
            <person name="Antonin V."/>
            <person name="Barry K.W."/>
            <person name="Bougher N.L."/>
            <person name="Buchanan P."/>
            <person name="Buyck B."/>
            <person name="Bense V."/>
            <person name="Catcheside P."/>
            <person name="Chovatia M."/>
            <person name="Cooper J."/>
            <person name="Damon W."/>
            <person name="Desjardin D."/>
            <person name="Finy P."/>
            <person name="Geml J."/>
            <person name="Haridas S."/>
            <person name="Hughes K."/>
            <person name="Justo A."/>
            <person name="Karasinski D."/>
            <person name="Kautmanova I."/>
            <person name="Kiss B."/>
            <person name="Kocsube S."/>
            <person name="Kotiranta H."/>
            <person name="LaButti K.M."/>
            <person name="Lechner B.E."/>
            <person name="Liimatainen K."/>
            <person name="Lipzen A."/>
            <person name="Lukacs Z."/>
            <person name="Mihaltcheva S."/>
            <person name="Morgado L.N."/>
            <person name="Niskanen T."/>
            <person name="Noordeloos M.E."/>
            <person name="Ohm R.A."/>
            <person name="Ortiz-Santana B."/>
            <person name="Ovrebo C."/>
            <person name="Racz N."/>
            <person name="Riley R."/>
            <person name="Savchenko A."/>
            <person name="Shiryaev A."/>
            <person name="Soop K."/>
            <person name="Spirin V."/>
            <person name="Szebenyi C."/>
            <person name="Tomsovsky M."/>
            <person name="Tulloss R.E."/>
            <person name="Uehling J."/>
            <person name="Grigoriev I.V."/>
            <person name="Vagvolgyi C."/>
            <person name="Papp T."/>
            <person name="Martin F.M."/>
            <person name="Miettinen O."/>
            <person name="Hibbett D.S."/>
            <person name="Nagy L.G."/>
        </authorList>
    </citation>
    <scope>NUCLEOTIDE SEQUENCE [LARGE SCALE GENOMIC DNA]</scope>
    <source>
        <strain evidence="2 3">FP101781</strain>
    </source>
</reference>